<name>A0A9Q1EPG1_SYNKA</name>
<dbReference type="EMBL" id="JAINUF010000014">
    <property type="protein sequence ID" value="KAJ8342498.1"/>
    <property type="molecule type" value="Genomic_DNA"/>
</dbReference>
<evidence type="ECO:0000256" key="1">
    <source>
        <dbReference type="SAM" id="MobiDB-lite"/>
    </source>
</evidence>
<keyword evidence="3" id="KW-1185">Reference proteome</keyword>
<protein>
    <submittedName>
        <fullName evidence="2">Uncharacterized protein</fullName>
    </submittedName>
</protein>
<reference evidence="2" key="1">
    <citation type="journal article" date="2023" name="Science">
        <title>Genome structures resolve the early diversification of teleost fishes.</title>
        <authorList>
            <person name="Parey E."/>
            <person name="Louis A."/>
            <person name="Montfort J."/>
            <person name="Bouchez O."/>
            <person name="Roques C."/>
            <person name="Iampietro C."/>
            <person name="Lluch J."/>
            <person name="Castinel A."/>
            <person name="Donnadieu C."/>
            <person name="Desvignes T."/>
            <person name="Floi Bucao C."/>
            <person name="Jouanno E."/>
            <person name="Wen M."/>
            <person name="Mejri S."/>
            <person name="Dirks R."/>
            <person name="Jansen H."/>
            <person name="Henkel C."/>
            <person name="Chen W.J."/>
            <person name="Zahm M."/>
            <person name="Cabau C."/>
            <person name="Klopp C."/>
            <person name="Thompson A.W."/>
            <person name="Robinson-Rechavi M."/>
            <person name="Braasch I."/>
            <person name="Lecointre G."/>
            <person name="Bobe J."/>
            <person name="Postlethwait J.H."/>
            <person name="Berthelot C."/>
            <person name="Roest Crollius H."/>
            <person name="Guiguen Y."/>
        </authorList>
    </citation>
    <scope>NUCLEOTIDE SEQUENCE</scope>
    <source>
        <strain evidence="2">WJC10195</strain>
    </source>
</reference>
<feature type="region of interest" description="Disordered" evidence="1">
    <location>
        <begin position="21"/>
        <end position="78"/>
    </location>
</feature>
<sequence length="130" mass="13547">MLREVCVRAFWSTGARLHRPVRGRSGGRVTGALELQRSAKAALPGDRRTPSCNGGAKTQASRPRSGLSRSPPSAQARQCVTFRASEEPLSGGLLLNQADGGVSPPCGAQNRTHHSSVTGRVQSASSPTGC</sequence>
<feature type="compositionally biased region" description="Low complexity" evidence="1">
    <location>
        <begin position="61"/>
        <end position="73"/>
    </location>
</feature>
<comment type="caution">
    <text evidence="2">The sequence shown here is derived from an EMBL/GenBank/DDBJ whole genome shotgun (WGS) entry which is preliminary data.</text>
</comment>
<dbReference type="Proteomes" id="UP001152622">
    <property type="component" value="Chromosome 14"/>
</dbReference>
<feature type="compositionally biased region" description="Polar residues" evidence="1">
    <location>
        <begin position="50"/>
        <end position="60"/>
    </location>
</feature>
<accession>A0A9Q1EPG1</accession>
<organism evidence="2 3">
    <name type="scientific">Synaphobranchus kaupii</name>
    <name type="common">Kaup's arrowtooth eel</name>
    <dbReference type="NCBI Taxonomy" id="118154"/>
    <lineage>
        <taxon>Eukaryota</taxon>
        <taxon>Metazoa</taxon>
        <taxon>Chordata</taxon>
        <taxon>Craniata</taxon>
        <taxon>Vertebrata</taxon>
        <taxon>Euteleostomi</taxon>
        <taxon>Actinopterygii</taxon>
        <taxon>Neopterygii</taxon>
        <taxon>Teleostei</taxon>
        <taxon>Anguilliformes</taxon>
        <taxon>Synaphobranchidae</taxon>
        <taxon>Synaphobranchus</taxon>
    </lineage>
</organism>
<evidence type="ECO:0000313" key="2">
    <source>
        <dbReference type="EMBL" id="KAJ8342498.1"/>
    </source>
</evidence>
<evidence type="ECO:0000313" key="3">
    <source>
        <dbReference type="Proteomes" id="UP001152622"/>
    </source>
</evidence>
<dbReference type="AlphaFoldDB" id="A0A9Q1EPG1"/>
<gene>
    <name evidence="2" type="ORF">SKAU_G00324260</name>
</gene>
<proteinExistence type="predicted"/>
<feature type="compositionally biased region" description="Polar residues" evidence="1">
    <location>
        <begin position="115"/>
        <end position="130"/>
    </location>
</feature>
<feature type="region of interest" description="Disordered" evidence="1">
    <location>
        <begin position="91"/>
        <end position="130"/>
    </location>
</feature>